<dbReference type="SUPFAM" id="SSF53335">
    <property type="entry name" value="S-adenosyl-L-methionine-dependent methyltransferases"/>
    <property type="match status" value="1"/>
</dbReference>
<dbReference type="GO" id="GO:0005829">
    <property type="term" value="C:cytosol"/>
    <property type="evidence" value="ECO:0007669"/>
    <property type="project" value="TreeGrafter"/>
</dbReference>
<accession>F9F5L5</accession>
<dbReference type="Pfam" id="PF01564">
    <property type="entry name" value="Spermine_synth"/>
    <property type="match status" value="1"/>
</dbReference>
<evidence type="ECO:0000313" key="5">
    <source>
        <dbReference type="EMBL" id="EGU87789.1"/>
    </source>
</evidence>
<evidence type="ECO:0000256" key="1">
    <source>
        <dbReference type="ARBA" id="ARBA00007867"/>
    </source>
</evidence>
<protein>
    <recommendedName>
        <fullName evidence="4">PABS domain-containing protein</fullName>
    </recommendedName>
</protein>
<dbReference type="InterPro" id="IPR001045">
    <property type="entry name" value="Spermi_synthase"/>
</dbReference>
<keyword evidence="2 3" id="KW-0808">Transferase</keyword>
<organism evidence="5">
    <name type="scientific">Fusarium oxysporum (strain Fo5176)</name>
    <name type="common">Fusarium vascular wilt</name>
    <dbReference type="NCBI Taxonomy" id="660025"/>
    <lineage>
        <taxon>Eukaryota</taxon>
        <taxon>Fungi</taxon>
        <taxon>Dikarya</taxon>
        <taxon>Ascomycota</taxon>
        <taxon>Pezizomycotina</taxon>
        <taxon>Sordariomycetes</taxon>
        <taxon>Hypocreomycetidae</taxon>
        <taxon>Hypocreales</taxon>
        <taxon>Nectriaceae</taxon>
        <taxon>Fusarium</taxon>
        <taxon>Fusarium oxysporum species complex</taxon>
    </lineage>
</organism>
<keyword evidence="3" id="KW-0620">Polyamine biosynthesis</keyword>
<feature type="non-terminal residue" evidence="5">
    <location>
        <position position="1"/>
    </location>
</feature>
<dbReference type="InterPro" id="IPR030374">
    <property type="entry name" value="PABS"/>
</dbReference>
<feature type="domain" description="PABS" evidence="4">
    <location>
        <begin position="1"/>
        <end position="46"/>
    </location>
</feature>
<dbReference type="GO" id="GO:0008295">
    <property type="term" value="P:spermidine biosynthetic process"/>
    <property type="evidence" value="ECO:0007669"/>
    <property type="project" value="TreeGrafter"/>
</dbReference>
<comment type="similarity">
    <text evidence="1">Belongs to the spermidine/spermine synthase family.</text>
</comment>
<dbReference type="PANTHER" id="PTHR11558:SF11">
    <property type="entry name" value="SPERMIDINE SYNTHASE"/>
    <property type="match status" value="1"/>
</dbReference>
<dbReference type="STRING" id="660025.F9F5L5"/>
<proteinExistence type="inferred from homology"/>
<dbReference type="EMBL" id="AFQF01000555">
    <property type="protein sequence ID" value="EGU87789.1"/>
    <property type="molecule type" value="Genomic_DNA"/>
</dbReference>
<dbReference type="InterPro" id="IPR029063">
    <property type="entry name" value="SAM-dependent_MTases_sf"/>
</dbReference>
<sequence>ESPWLHLPLIARLKKDCQAIFPVAEYAYTTIPTYPSGQIGFMVCSKDPKADVKNPVRTWSKEEEDAKCRYYSAEIHKASFVLPKFAQKALE</sequence>
<evidence type="ECO:0000256" key="2">
    <source>
        <dbReference type="ARBA" id="ARBA00022679"/>
    </source>
</evidence>
<dbReference type="Gene3D" id="3.40.50.150">
    <property type="entry name" value="Vaccinia Virus protein VP39"/>
    <property type="match status" value="1"/>
</dbReference>
<dbReference type="AlphaFoldDB" id="F9F5L5"/>
<dbReference type="GO" id="GO:0004766">
    <property type="term" value="F:spermidine synthase activity"/>
    <property type="evidence" value="ECO:0007669"/>
    <property type="project" value="TreeGrafter"/>
</dbReference>
<comment type="caution">
    <text evidence="5">The sequence shown here is derived from an EMBL/GenBank/DDBJ whole genome shotgun (WGS) entry which is preliminary data.</text>
</comment>
<evidence type="ECO:0000259" key="4">
    <source>
        <dbReference type="PROSITE" id="PS51006"/>
    </source>
</evidence>
<dbReference type="PaxDb" id="5507-FOXG_05166P0"/>
<gene>
    <name evidence="5" type="ORF">FOXB_01690</name>
</gene>
<reference evidence="5" key="1">
    <citation type="journal article" date="2012" name="Mol. Plant Microbe Interact.">
        <title>A highly conserved effector in Fusarium oxysporum is required for full virulence on Arabidopsis.</title>
        <authorList>
            <person name="Thatcher L.F."/>
            <person name="Gardiner D.M."/>
            <person name="Kazan K."/>
            <person name="Manners J."/>
        </authorList>
    </citation>
    <scope>NUCLEOTIDE SEQUENCE [LARGE SCALE GENOMIC DNA]</scope>
    <source>
        <strain evidence="5">Fo5176</strain>
    </source>
</reference>
<comment type="caution">
    <text evidence="3">Lacks conserved residue(s) required for the propagation of feature annotation.</text>
</comment>
<dbReference type="PANTHER" id="PTHR11558">
    <property type="entry name" value="SPERMIDINE/SPERMINE SYNTHASE"/>
    <property type="match status" value="1"/>
</dbReference>
<name>F9F5L5_FUSOF</name>
<evidence type="ECO:0000256" key="3">
    <source>
        <dbReference type="PROSITE-ProRule" id="PRU00354"/>
    </source>
</evidence>
<dbReference type="PROSITE" id="PS51006">
    <property type="entry name" value="PABS_2"/>
    <property type="match status" value="1"/>
</dbReference>